<reference evidence="3" key="1">
    <citation type="submission" date="2020-07" db="EMBL/GenBank/DDBJ databases">
        <authorList>
            <person name="Lin J."/>
        </authorList>
    </citation>
    <scope>NUCLEOTIDE SEQUENCE</scope>
</reference>
<evidence type="ECO:0000313" key="3">
    <source>
        <dbReference type="EMBL" id="CAD1835763.1"/>
    </source>
</evidence>
<feature type="compositionally biased region" description="Low complexity" evidence="1">
    <location>
        <begin position="15"/>
        <end position="29"/>
    </location>
</feature>
<dbReference type="AlphaFoldDB" id="A0A6V7PYD3"/>
<name>A0A6V7PYD3_ANACO</name>
<feature type="chain" id="PRO_5028302207" evidence="2">
    <location>
        <begin position="31"/>
        <end position="113"/>
    </location>
</feature>
<keyword evidence="2" id="KW-0732">Signal</keyword>
<dbReference type="EMBL" id="LR862153">
    <property type="protein sequence ID" value="CAD1835763.1"/>
    <property type="molecule type" value="Genomic_DNA"/>
</dbReference>
<organism evidence="3">
    <name type="scientific">Ananas comosus var. bracteatus</name>
    <name type="common">red pineapple</name>
    <dbReference type="NCBI Taxonomy" id="296719"/>
    <lineage>
        <taxon>Eukaryota</taxon>
        <taxon>Viridiplantae</taxon>
        <taxon>Streptophyta</taxon>
        <taxon>Embryophyta</taxon>
        <taxon>Tracheophyta</taxon>
        <taxon>Spermatophyta</taxon>
        <taxon>Magnoliopsida</taxon>
        <taxon>Liliopsida</taxon>
        <taxon>Poales</taxon>
        <taxon>Bromeliaceae</taxon>
        <taxon>Bromelioideae</taxon>
        <taxon>Ananas</taxon>
    </lineage>
</organism>
<evidence type="ECO:0000256" key="2">
    <source>
        <dbReference type="SAM" id="SignalP"/>
    </source>
</evidence>
<proteinExistence type="predicted"/>
<accession>A0A6V7PYD3</accession>
<gene>
    <name evidence="3" type="ORF">CB5_LOCUS18974</name>
</gene>
<evidence type="ECO:0000256" key="1">
    <source>
        <dbReference type="SAM" id="MobiDB-lite"/>
    </source>
</evidence>
<feature type="compositionally biased region" description="Basic residues" evidence="1">
    <location>
        <begin position="1"/>
        <end position="14"/>
    </location>
</feature>
<sequence length="113" mass="12500">MSNVTRRRRRRTTRSTRIAAALLLPAPAKAAEEDESGDSDCERTRPHLSKLHQPPPGSVVGGEQVQSGHYDINAKALSSTPEWHSWALPNQVCKRVSAQLNQALTGYNQSNWV</sequence>
<feature type="region of interest" description="Disordered" evidence="1">
    <location>
        <begin position="1"/>
        <end position="67"/>
    </location>
</feature>
<feature type="signal peptide" evidence="2">
    <location>
        <begin position="1"/>
        <end position="30"/>
    </location>
</feature>
<protein>
    <submittedName>
        <fullName evidence="3">Uncharacterized protein</fullName>
    </submittedName>
</protein>